<comment type="caution">
    <text evidence="3">The sequence shown here is derived from an EMBL/GenBank/DDBJ whole genome shotgun (WGS) entry which is preliminary data.</text>
</comment>
<keyword evidence="4" id="KW-1185">Reference proteome</keyword>
<dbReference type="SUPFAM" id="SSF53955">
    <property type="entry name" value="Lysozyme-like"/>
    <property type="match status" value="1"/>
</dbReference>
<protein>
    <recommendedName>
        <fullName evidence="2">LysM domain-containing protein</fullName>
    </recommendedName>
</protein>
<accession>A0ABN2X9M4</accession>
<dbReference type="InterPro" id="IPR008258">
    <property type="entry name" value="Transglycosylase_SLT_dom_1"/>
</dbReference>
<dbReference type="Pfam" id="PF01476">
    <property type="entry name" value="LysM"/>
    <property type="match status" value="2"/>
</dbReference>
<evidence type="ECO:0000259" key="2">
    <source>
        <dbReference type="PROSITE" id="PS51782"/>
    </source>
</evidence>
<feature type="domain" description="LysM" evidence="2">
    <location>
        <begin position="79"/>
        <end position="123"/>
    </location>
</feature>
<dbReference type="InterPro" id="IPR018392">
    <property type="entry name" value="LysM"/>
</dbReference>
<evidence type="ECO:0000313" key="4">
    <source>
        <dbReference type="Proteomes" id="UP001500984"/>
    </source>
</evidence>
<evidence type="ECO:0000313" key="3">
    <source>
        <dbReference type="EMBL" id="GAA2106662.1"/>
    </source>
</evidence>
<feature type="region of interest" description="Disordered" evidence="1">
    <location>
        <begin position="1"/>
        <end position="49"/>
    </location>
</feature>
<dbReference type="Gene3D" id="1.10.530.10">
    <property type="match status" value="1"/>
</dbReference>
<dbReference type="PANTHER" id="PTHR33734">
    <property type="entry name" value="LYSM DOMAIN-CONTAINING GPI-ANCHORED PROTEIN 2"/>
    <property type="match status" value="1"/>
</dbReference>
<proteinExistence type="predicted"/>
<dbReference type="RefSeq" id="WP_344338638.1">
    <property type="nucleotide sequence ID" value="NZ_BAAAPZ010000019.1"/>
</dbReference>
<dbReference type="SMART" id="SM00257">
    <property type="entry name" value="LysM"/>
    <property type="match status" value="2"/>
</dbReference>
<dbReference type="PANTHER" id="PTHR33734:SF22">
    <property type="entry name" value="MEMBRANE-BOUND LYTIC MUREIN TRANSGLYCOSYLASE D"/>
    <property type="match status" value="1"/>
</dbReference>
<dbReference type="InterPro" id="IPR023346">
    <property type="entry name" value="Lysozyme-like_dom_sf"/>
</dbReference>
<dbReference type="Pfam" id="PF01464">
    <property type="entry name" value="SLT"/>
    <property type="match status" value="1"/>
</dbReference>
<dbReference type="Gene3D" id="3.10.350.10">
    <property type="entry name" value="LysM domain"/>
    <property type="match status" value="2"/>
</dbReference>
<sequence>MTSTTDPSAHTDHGRRQRHRTALREASPLEVSAMLSETATVGPDPAPAQPPALPLDIPSGPGFLSGTAGESVPVTHGGRTYRVREGDDLPSVAARFGVSAPALVELNGLGRRPRLRPGQILSLPERRPSSGAAAVRVRPGDTLASIAAAQHRSRADIRRANAMGESSLIVEGELLALSGSGAMSQRPLRRPEDLGELPAVAADAHGYPEETVLAARINKRSLTARAIPSRRAARRMIETVAAEHGVDPQLASAVAQLESGWHHGVVSPGNAIGIMQVTPHAAWTASVRIARRLDVLDARDNVTAGVVILAALTDVAADEREALSAYYQGLRSVRAHGPYPDTARFASSALIIAERLRAEVRR</sequence>
<feature type="domain" description="LysM" evidence="2">
    <location>
        <begin position="133"/>
        <end position="177"/>
    </location>
</feature>
<dbReference type="SUPFAM" id="SSF54106">
    <property type="entry name" value="LysM domain"/>
    <property type="match status" value="2"/>
</dbReference>
<gene>
    <name evidence="3" type="ORF">GCM10009823_32960</name>
</gene>
<dbReference type="CDD" id="cd00118">
    <property type="entry name" value="LysM"/>
    <property type="match status" value="2"/>
</dbReference>
<dbReference type="InterPro" id="IPR036779">
    <property type="entry name" value="LysM_dom_sf"/>
</dbReference>
<name>A0ABN2X9M4_9MICO</name>
<dbReference type="PROSITE" id="PS51782">
    <property type="entry name" value="LYSM"/>
    <property type="match status" value="2"/>
</dbReference>
<dbReference type="Proteomes" id="UP001500984">
    <property type="component" value="Unassembled WGS sequence"/>
</dbReference>
<organism evidence="3 4">
    <name type="scientific">Brevibacterium salitolerans</name>
    <dbReference type="NCBI Taxonomy" id="1403566"/>
    <lineage>
        <taxon>Bacteria</taxon>
        <taxon>Bacillati</taxon>
        <taxon>Actinomycetota</taxon>
        <taxon>Actinomycetes</taxon>
        <taxon>Micrococcales</taxon>
        <taxon>Brevibacteriaceae</taxon>
        <taxon>Brevibacterium</taxon>
    </lineage>
</organism>
<dbReference type="EMBL" id="BAAAPZ010000019">
    <property type="protein sequence ID" value="GAA2106662.1"/>
    <property type="molecule type" value="Genomic_DNA"/>
</dbReference>
<evidence type="ECO:0000256" key="1">
    <source>
        <dbReference type="SAM" id="MobiDB-lite"/>
    </source>
</evidence>
<reference evidence="3 4" key="1">
    <citation type="journal article" date="2019" name="Int. J. Syst. Evol. Microbiol.">
        <title>The Global Catalogue of Microorganisms (GCM) 10K type strain sequencing project: providing services to taxonomists for standard genome sequencing and annotation.</title>
        <authorList>
            <consortium name="The Broad Institute Genomics Platform"/>
            <consortium name="The Broad Institute Genome Sequencing Center for Infectious Disease"/>
            <person name="Wu L."/>
            <person name="Ma J."/>
        </authorList>
    </citation>
    <scope>NUCLEOTIDE SEQUENCE [LARGE SCALE GENOMIC DNA]</scope>
    <source>
        <strain evidence="3 4">JCM 15900</strain>
    </source>
</reference>